<comment type="caution">
    <text evidence="2">The sequence shown here is derived from an EMBL/GenBank/DDBJ whole genome shotgun (WGS) entry which is preliminary data.</text>
</comment>
<feature type="chain" id="PRO_5044860435" evidence="1">
    <location>
        <begin position="18"/>
        <end position="159"/>
    </location>
</feature>
<reference evidence="2 3" key="1">
    <citation type="submission" date="2024-11" db="EMBL/GenBank/DDBJ databases">
        <title>A near-complete genome assembly of Cinchona calisaya.</title>
        <authorList>
            <person name="Lian D.C."/>
            <person name="Zhao X.W."/>
            <person name="Wei L."/>
        </authorList>
    </citation>
    <scope>NUCLEOTIDE SEQUENCE [LARGE SCALE GENOMIC DNA]</scope>
    <source>
        <tissue evidence="2">Nenye</tissue>
    </source>
</reference>
<evidence type="ECO:0000256" key="1">
    <source>
        <dbReference type="SAM" id="SignalP"/>
    </source>
</evidence>
<dbReference type="AlphaFoldDB" id="A0ABD3B181"/>
<protein>
    <submittedName>
        <fullName evidence="2">Uncharacterized protein</fullName>
    </submittedName>
</protein>
<organism evidence="2 3">
    <name type="scientific">Cinchona calisaya</name>
    <dbReference type="NCBI Taxonomy" id="153742"/>
    <lineage>
        <taxon>Eukaryota</taxon>
        <taxon>Viridiplantae</taxon>
        <taxon>Streptophyta</taxon>
        <taxon>Embryophyta</taxon>
        <taxon>Tracheophyta</taxon>
        <taxon>Spermatophyta</taxon>
        <taxon>Magnoliopsida</taxon>
        <taxon>eudicotyledons</taxon>
        <taxon>Gunneridae</taxon>
        <taxon>Pentapetalae</taxon>
        <taxon>asterids</taxon>
        <taxon>lamiids</taxon>
        <taxon>Gentianales</taxon>
        <taxon>Rubiaceae</taxon>
        <taxon>Cinchonoideae</taxon>
        <taxon>Cinchoneae</taxon>
        <taxon>Cinchona</taxon>
    </lineage>
</organism>
<keyword evidence="3" id="KW-1185">Reference proteome</keyword>
<proteinExistence type="predicted"/>
<name>A0ABD3B181_9GENT</name>
<sequence>MIVVALLVGISIQFSCFSSISSSSQELPILSFINPFEGLKKVNDYEDYVEHDDEDFVPPIVYVEYKEEKAEVDDFYCYKEEEINNKNDKDHEVLMIYEYDECCGYEEYDDEEISEEDVYSELNDVEFNKRIEEFIDENNKKWREELQNERMNDHLDIYS</sequence>
<feature type="signal peptide" evidence="1">
    <location>
        <begin position="1"/>
        <end position="17"/>
    </location>
</feature>
<accession>A0ABD3B181</accession>
<evidence type="ECO:0000313" key="3">
    <source>
        <dbReference type="Proteomes" id="UP001630127"/>
    </source>
</evidence>
<keyword evidence="1" id="KW-0732">Signal</keyword>
<gene>
    <name evidence="2" type="ORF">ACH5RR_000310</name>
</gene>
<dbReference type="EMBL" id="JBJUIK010000001">
    <property type="protein sequence ID" value="KAL3536944.1"/>
    <property type="molecule type" value="Genomic_DNA"/>
</dbReference>
<dbReference type="Proteomes" id="UP001630127">
    <property type="component" value="Unassembled WGS sequence"/>
</dbReference>
<evidence type="ECO:0000313" key="2">
    <source>
        <dbReference type="EMBL" id="KAL3536944.1"/>
    </source>
</evidence>